<evidence type="ECO:0000313" key="1">
    <source>
        <dbReference type="EMBL" id="EPY20612.1"/>
    </source>
</evidence>
<dbReference type="Proteomes" id="UP000015354">
    <property type="component" value="Unassembled WGS sequence"/>
</dbReference>
<protein>
    <submittedName>
        <fullName evidence="1">Uncharacterized protein</fullName>
    </submittedName>
</protein>
<name>S9TQM1_9TRYP</name>
<proteinExistence type="predicted"/>
<organism evidence="1 2">
    <name type="scientific">Strigomonas culicis</name>
    <dbReference type="NCBI Taxonomy" id="28005"/>
    <lineage>
        <taxon>Eukaryota</taxon>
        <taxon>Discoba</taxon>
        <taxon>Euglenozoa</taxon>
        <taxon>Kinetoplastea</taxon>
        <taxon>Metakinetoplastina</taxon>
        <taxon>Trypanosomatida</taxon>
        <taxon>Trypanosomatidae</taxon>
        <taxon>Strigomonadinae</taxon>
        <taxon>Strigomonas</taxon>
    </lineage>
</organism>
<evidence type="ECO:0000313" key="2">
    <source>
        <dbReference type="Proteomes" id="UP000015354"/>
    </source>
</evidence>
<gene>
    <name evidence="1" type="ORF">STCU_08916</name>
</gene>
<dbReference type="EMBL" id="ATMH01008916">
    <property type="protein sequence ID" value="EPY20612.1"/>
    <property type="molecule type" value="Genomic_DNA"/>
</dbReference>
<keyword evidence="2" id="KW-1185">Reference proteome</keyword>
<accession>S9TQM1</accession>
<reference evidence="1 2" key="1">
    <citation type="journal article" date="2013" name="PLoS ONE">
        <title>Predicting the Proteins of Angomonas deanei, Strigomonas culicis and Their Respective Endosymbionts Reveals New Aspects of the Trypanosomatidae Family.</title>
        <authorList>
            <person name="Motta M.C."/>
            <person name="Martins A.C."/>
            <person name="de Souza S.S."/>
            <person name="Catta-Preta C.M."/>
            <person name="Silva R."/>
            <person name="Klein C.C."/>
            <person name="de Almeida L.G."/>
            <person name="de Lima Cunha O."/>
            <person name="Ciapina L.P."/>
            <person name="Brocchi M."/>
            <person name="Colabardini A.C."/>
            <person name="de Araujo Lima B."/>
            <person name="Machado C.R."/>
            <person name="de Almeida Soares C.M."/>
            <person name="Probst C.M."/>
            <person name="de Menezes C.B."/>
            <person name="Thompson C.E."/>
            <person name="Bartholomeu D.C."/>
            <person name="Gradia D.F."/>
            <person name="Pavoni D.P."/>
            <person name="Grisard E.C."/>
            <person name="Fantinatti-Garboggini F."/>
            <person name="Marchini F.K."/>
            <person name="Rodrigues-Luiz G.F."/>
            <person name="Wagner G."/>
            <person name="Goldman G.H."/>
            <person name="Fietto J.L."/>
            <person name="Elias M.C."/>
            <person name="Goldman M.H."/>
            <person name="Sagot M.F."/>
            <person name="Pereira M."/>
            <person name="Stoco P.H."/>
            <person name="de Mendonca-Neto R.P."/>
            <person name="Teixeira S.M."/>
            <person name="Maciel T.E."/>
            <person name="de Oliveira Mendes T.A."/>
            <person name="Urmenyi T.P."/>
            <person name="de Souza W."/>
            <person name="Schenkman S."/>
            <person name="de Vasconcelos A.T."/>
        </authorList>
    </citation>
    <scope>NUCLEOTIDE SEQUENCE [LARGE SCALE GENOMIC DNA]</scope>
</reference>
<comment type="caution">
    <text evidence="1">The sequence shown here is derived from an EMBL/GenBank/DDBJ whole genome shotgun (WGS) entry which is preliminary data.</text>
</comment>
<sequence>MTEGTAAGLLPLPFVRADHFEVVAAYVEHFYRAGAEPPAAVRAPLRYADLYDLSPWEARYCVRHLLRLPQLLGRRGVPYDLAVEAAWLRHGAWVDAMGAAPADGIAAAPPPCFTTEEQQQLAQRLLALVEVATRLGVAPLQSLCAALVANLLVGQPEAQVRAVLAPPGGRPLAPFTEEKRAALLRQHPWLDASAA</sequence>
<dbReference type="AlphaFoldDB" id="S9TQM1"/>